<accession>A0A2G2YR41</accession>
<dbReference type="Gramene" id="PHT72218">
    <property type="protein sequence ID" value="PHT72218"/>
    <property type="gene ID" value="T459_23003"/>
</dbReference>
<dbReference type="Proteomes" id="UP000222542">
    <property type="component" value="Unassembled WGS sequence"/>
</dbReference>
<dbReference type="AlphaFoldDB" id="A0A2G2YR41"/>
<evidence type="ECO:0000313" key="2">
    <source>
        <dbReference type="Proteomes" id="UP000222542"/>
    </source>
</evidence>
<reference evidence="1 2" key="1">
    <citation type="journal article" date="2014" name="Nat. Genet.">
        <title>Genome sequence of the hot pepper provides insights into the evolution of pungency in Capsicum species.</title>
        <authorList>
            <person name="Kim S."/>
            <person name="Park M."/>
            <person name="Yeom S.I."/>
            <person name="Kim Y.M."/>
            <person name="Lee J.M."/>
            <person name="Lee H.A."/>
            <person name="Seo E."/>
            <person name="Choi J."/>
            <person name="Cheong K."/>
            <person name="Kim K.T."/>
            <person name="Jung K."/>
            <person name="Lee G.W."/>
            <person name="Oh S.K."/>
            <person name="Bae C."/>
            <person name="Kim S.B."/>
            <person name="Lee H.Y."/>
            <person name="Kim S.Y."/>
            <person name="Kim M.S."/>
            <person name="Kang B.C."/>
            <person name="Jo Y.D."/>
            <person name="Yang H.B."/>
            <person name="Jeong H.J."/>
            <person name="Kang W.H."/>
            <person name="Kwon J.K."/>
            <person name="Shin C."/>
            <person name="Lim J.Y."/>
            <person name="Park J.H."/>
            <person name="Huh J.H."/>
            <person name="Kim J.S."/>
            <person name="Kim B.D."/>
            <person name="Cohen O."/>
            <person name="Paran I."/>
            <person name="Suh M.C."/>
            <person name="Lee S.B."/>
            <person name="Kim Y.K."/>
            <person name="Shin Y."/>
            <person name="Noh S.J."/>
            <person name="Park J."/>
            <person name="Seo Y.S."/>
            <person name="Kwon S.Y."/>
            <person name="Kim H.A."/>
            <person name="Park J.M."/>
            <person name="Kim H.J."/>
            <person name="Choi S.B."/>
            <person name="Bosland P.W."/>
            <person name="Reeves G."/>
            <person name="Jo S.H."/>
            <person name="Lee B.W."/>
            <person name="Cho H.T."/>
            <person name="Choi H.S."/>
            <person name="Lee M.S."/>
            <person name="Yu Y."/>
            <person name="Do Choi Y."/>
            <person name="Park B.S."/>
            <person name="van Deynze A."/>
            <person name="Ashrafi H."/>
            <person name="Hill T."/>
            <person name="Kim W.T."/>
            <person name="Pai H.S."/>
            <person name="Ahn H.K."/>
            <person name="Yeam I."/>
            <person name="Giovannoni J.J."/>
            <person name="Rose J.K."/>
            <person name="Sorensen I."/>
            <person name="Lee S.J."/>
            <person name="Kim R.W."/>
            <person name="Choi I.Y."/>
            <person name="Choi B.S."/>
            <person name="Lim J.S."/>
            <person name="Lee Y.H."/>
            <person name="Choi D."/>
        </authorList>
    </citation>
    <scope>NUCLEOTIDE SEQUENCE [LARGE SCALE GENOMIC DNA]</scope>
    <source>
        <strain evidence="2">cv. CM334</strain>
    </source>
</reference>
<organism evidence="1 2">
    <name type="scientific">Capsicum annuum</name>
    <name type="common">Capsicum pepper</name>
    <dbReference type="NCBI Taxonomy" id="4072"/>
    <lineage>
        <taxon>Eukaryota</taxon>
        <taxon>Viridiplantae</taxon>
        <taxon>Streptophyta</taxon>
        <taxon>Embryophyta</taxon>
        <taxon>Tracheophyta</taxon>
        <taxon>Spermatophyta</taxon>
        <taxon>Magnoliopsida</taxon>
        <taxon>eudicotyledons</taxon>
        <taxon>Gunneridae</taxon>
        <taxon>Pentapetalae</taxon>
        <taxon>asterids</taxon>
        <taxon>lamiids</taxon>
        <taxon>Solanales</taxon>
        <taxon>Solanaceae</taxon>
        <taxon>Solanoideae</taxon>
        <taxon>Capsiceae</taxon>
        <taxon>Capsicum</taxon>
    </lineage>
</organism>
<keyword evidence="2" id="KW-1185">Reference proteome</keyword>
<dbReference type="EMBL" id="AYRZ02000009">
    <property type="protein sequence ID" value="PHT72218.1"/>
    <property type="molecule type" value="Genomic_DNA"/>
</dbReference>
<evidence type="ECO:0000313" key="1">
    <source>
        <dbReference type="EMBL" id="PHT72218.1"/>
    </source>
</evidence>
<reference evidence="1 2" key="2">
    <citation type="journal article" date="2017" name="Genome Biol.">
        <title>New reference genome sequences of hot pepper reveal the massive evolution of plant disease-resistance genes by retroduplication.</title>
        <authorList>
            <person name="Kim S."/>
            <person name="Park J."/>
            <person name="Yeom S.I."/>
            <person name="Kim Y.M."/>
            <person name="Seo E."/>
            <person name="Kim K.T."/>
            <person name="Kim M.S."/>
            <person name="Lee J.M."/>
            <person name="Cheong K."/>
            <person name="Shin H.S."/>
            <person name="Kim S.B."/>
            <person name="Han K."/>
            <person name="Lee J."/>
            <person name="Park M."/>
            <person name="Lee H.A."/>
            <person name="Lee H.Y."/>
            <person name="Lee Y."/>
            <person name="Oh S."/>
            <person name="Lee J.H."/>
            <person name="Choi E."/>
            <person name="Choi E."/>
            <person name="Lee S.E."/>
            <person name="Jeon J."/>
            <person name="Kim H."/>
            <person name="Choi G."/>
            <person name="Song H."/>
            <person name="Lee J."/>
            <person name="Lee S.C."/>
            <person name="Kwon J.K."/>
            <person name="Lee H.Y."/>
            <person name="Koo N."/>
            <person name="Hong Y."/>
            <person name="Kim R.W."/>
            <person name="Kang W.H."/>
            <person name="Huh J.H."/>
            <person name="Kang B.C."/>
            <person name="Yang T.J."/>
            <person name="Lee Y.H."/>
            <person name="Bennetzen J.L."/>
            <person name="Choi D."/>
        </authorList>
    </citation>
    <scope>NUCLEOTIDE SEQUENCE [LARGE SCALE GENOMIC DNA]</scope>
    <source>
        <strain evidence="2">cv. CM334</strain>
    </source>
</reference>
<protein>
    <submittedName>
        <fullName evidence="1">Uncharacterized protein</fullName>
    </submittedName>
</protein>
<gene>
    <name evidence="1" type="ORF">T459_23003</name>
</gene>
<sequence length="122" mass="14187">MYLKNKKIENIPNNIIAENIDVAIDFLLVFLDADVWISVNNDEDETSGTRDIYSLRVLEEDKDLKAPVKSYYKPLKFTPSQFHQTFSGLRFLDSLLNKLNKVLKSKSDLDFLMKPLFDNLEI</sequence>
<name>A0A2G2YR41_CAPAN</name>
<comment type="caution">
    <text evidence="1">The sequence shown here is derived from an EMBL/GenBank/DDBJ whole genome shotgun (WGS) entry which is preliminary data.</text>
</comment>
<proteinExistence type="predicted"/>